<keyword evidence="2" id="KW-1185">Reference proteome</keyword>
<protein>
    <submittedName>
        <fullName evidence="1">Uncharacterized protein</fullName>
    </submittedName>
</protein>
<evidence type="ECO:0000313" key="2">
    <source>
        <dbReference type="Proteomes" id="UP001234202"/>
    </source>
</evidence>
<accession>A0ACC2XTI6</accession>
<proteinExistence type="predicted"/>
<name>A0ACC2XTI6_9TREE</name>
<evidence type="ECO:0000313" key="1">
    <source>
        <dbReference type="EMBL" id="KAJ9126784.1"/>
    </source>
</evidence>
<sequence length="978" mass="109912">MSNGIAPELATDRVASAKRARFSPESVDALVNSLDRLRLNQPKAVSQTAHIYEPLESTSNHGSSNQRIITSWKMQEHLYRRKDCPFPTLARGLFTASEDFSPQDSQERGKPGKKIRIVARGYDKFFNIGEVPWTEWDNLAKYSEAPYDLTYKSNGCLILVSAISESEILVTSKHSLGTTILPKDTTHLDTSPTPSHDQPPSTKRQEASAPIAPTSNLKTDEPILTEKAPLFDLSTKSGQKKAAKHAAKEAKKVEKANADRDRDAYQQSAKEEAEAKKQELHANGGSDSTAPAHAEMGRRWLKQTLEKLGRTETDLAKELWERNLTAVTELCDDDFEEHVLSTPQHLTGLHLHGLNLNTPHFATLSPEKVKTFAQEWGFIPTEFERLNTLEEVKQYADKVAREGKWKGEAIEGFVVRTTVKEINGKSDDGEPPYPPGSPFFFKIKFEEPYLMYRQWREITRSLMPLLKENCPGRRSREAFPWTQMGSKLKRLESAVYAEWCAEMMVKEPHLFDNYDKGVVRVRERFLQWTEGAGKTKWQAARKNSEHKAPKDAAKKAIIVPVAVPGCGKTILGVALNRLFGFAHTQNDDIKQKKTAATFMKNIVELLKKNDVVYCDRNNHLPKHHEELSDLAVNQSFEDHGVRRIALVWDIDSHPYNKALRITSERILSRGENHQSLRPDPADQMRHEAVIRMFMSDFVPPEGGLFDDTIKLGLENSLEQNLRIAADGLCDIMPQLHRPTDADITKALEEAKSYKPSVKKDLQGKETPPPRYYGLSIELDLKQYVADALVSHSSAVSDIKRDAEQFLGHLVANGRIVARPHVTIVHEKTVQEETPAEAVPSSSYVGPAQRLWTTCEALRKMPSPALFEFDLTALLFNDRVMTLVVDHVRPHQTAGSLSEESGSQEHDSGKVDKQHLLDVERALCKDLKEVLHVTVGTREEGIQPYEARGLVEAWRRGDEGVKLVNLKGLSGVGRVMGMS</sequence>
<dbReference type="Proteomes" id="UP001234202">
    <property type="component" value="Unassembled WGS sequence"/>
</dbReference>
<dbReference type="EMBL" id="JASBWV010000004">
    <property type="protein sequence ID" value="KAJ9126784.1"/>
    <property type="molecule type" value="Genomic_DNA"/>
</dbReference>
<reference evidence="1" key="1">
    <citation type="submission" date="2023-04" db="EMBL/GenBank/DDBJ databases">
        <title>Draft Genome sequencing of Naganishia species isolated from polar environments using Oxford Nanopore Technology.</title>
        <authorList>
            <person name="Leo P."/>
            <person name="Venkateswaran K."/>
        </authorList>
    </citation>
    <scope>NUCLEOTIDE SEQUENCE</scope>
    <source>
        <strain evidence="1">DBVPG 5303</strain>
    </source>
</reference>
<organism evidence="1 2">
    <name type="scientific">Naganishia onofrii</name>
    <dbReference type="NCBI Taxonomy" id="1851511"/>
    <lineage>
        <taxon>Eukaryota</taxon>
        <taxon>Fungi</taxon>
        <taxon>Dikarya</taxon>
        <taxon>Basidiomycota</taxon>
        <taxon>Agaricomycotina</taxon>
        <taxon>Tremellomycetes</taxon>
        <taxon>Filobasidiales</taxon>
        <taxon>Filobasidiaceae</taxon>
        <taxon>Naganishia</taxon>
    </lineage>
</organism>
<gene>
    <name evidence="1" type="ORF">QFC24_001816</name>
</gene>
<comment type="caution">
    <text evidence="1">The sequence shown here is derived from an EMBL/GenBank/DDBJ whole genome shotgun (WGS) entry which is preliminary data.</text>
</comment>